<evidence type="ECO:0000256" key="15">
    <source>
        <dbReference type="ARBA" id="ARBA00036527"/>
    </source>
</evidence>
<dbReference type="Proteomes" id="UP000261620">
    <property type="component" value="Unplaced"/>
</dbReference>
<dbReference type="GO" id="GO:0004467">
    <property type="term" value="F:long-chain fatty acid-CoA ligase activity"/>
    <property type="evidence" value="ECO:0007669"/>
    <property type="project" value="UniProtKB-EC"/>
</dbReference>
<comment type="catalytic activity">
    <reaction evidence="15">
        <text>a very long-chain fatty acid + ATP + CoA = a very long-chain fatty acyl-CoA + AMP + diphosphate</text>
        <dbReference type="Rhea" id="RHEA:54536"/>
        <dbReference type="ChEBI" id="CHEBI:30616"/>
        <dbReference type="ChEBI" id="CHEBI:33019"/>
        <dbReference type="ChEBI" id="CHEBI:57287"/>
        <dbReference type="ChEBI" id="CHEBI:58950"/>
        <dbReference type="ChEBI" id="CHEBI:138261"/>
        <dbReference type="ChEBI" id="CHEBI:456215"/>
    </reaction>
    <physiologicalReaction direction="left-to-right" evidence="15">
        <dbReference type="Rhea" id="RHEA:54537"/>
    </physiologicalReaction>
</comment>
<evidence type="ECO:0000259" key="19">
    <source>
        <dbReference type="Pfam" id="PF00501"/>
    </source>
</evidence>
<evidence type="ECO:0000256" key="17">
    <source>
        <dbReference type="ARBA" id="ARBA00048666"/>
    </source>
</evidence>
<reference evidence="21" key="2">
    <citation type="submission" date="2025-09" db="UniProtKB">
        <authorList>
            <consortium name="Ensembl"/>
        </authorList>
    </citation>
    <scope>IDENTIFICATION</scope>
</reference>
<keyword evidence="10" id="KW-0445">Lipid transport</keyword>
<dbReference type="PROSITE" id="PS00455">
    <property type="entry name" value="AMP_BINDING"/>
    <property type="match status" value="1"/>
</dbReference>
<dbReference type="Pfam" id="PF13193">
    <property type="entry name" value="AMP-binding_C"/>
    <property type="match status" value="1"/>
</dbReference>
<dbReference type="GO" id="GO:0044539">
    <property type="term" value="P:long-chain fatty acid import into cell"/>
    <property type="evidence" value="ECO:0007669"/>
    <property type="project" value="TreeGrafter"/>
</dbReference>
<keyword evidence="5" id="KW-0436">Ligase</keyword>
<dbReference type="GO" id="GO:0005324">
    <property type="term" value="F:long-chain fatty acid transmembrane transporter activity"/>
    <property type="evidence" value="ECO:0007669"/>
    <property type="project" value="TreeGrafter"/>
</dbReference>
<evidence type="ECO:0000256" key="11">
    <source>
        <dbReference type="ARBA" id="ARBA00023098"/>
    </source>
</evidence>
<dbReference type="InterPro" id="IPR000873">
    <property type="entry name" value="AMP-dep_synth/lig_dom"/>
</dbReference>
<dbReference type="Pfam" id="PF00501">
    <property type="entry name" value="AMP-binding"/>
    <property type="match status" value="1"/>
</dbReference>
<evidence type="ECO:0000313" key="22">
    <source>
        <dbReference type="Proteomes" id="UP000261620"/>
    </source>
</evidence>
<keyword evidence="7" id="KW-0547">Nucleotide-binding</keyword>
<dbReference type="OMA" id="HTSGFLM"/>
<keyword evidence="8" id="KW-0276">Fatty acid metabolism</keyword>
<evidence type="ECO:0000256" key="9">
    <source>
        <dbReference type="ARBA" id="ARBA00022989"/>
    </source>
</evidence>
<dbReference type="InterPro" id="IPR045851">
    <property type="entry name" value="AMP-bd_C_sf"/>
</dbReference>
<feature type="domain" description="AMP-binding enzyme C-terminal" evidence="20">
    <location>
        <begin position="501"/>
        <end position="562"/>
    </location>
</feature>
<dbReference type="PANTHER" id="PTHR43107:SF4">
    <property type="entry name" value="LONG-CHAIN FATTY ACID TRANSPORT PROTEIN 2"/>
    <property type="match status" value="1"/>
</dbReference>
<keyword evidence="22" id="KW-1185">Reference proteome</keyword>
<evidence type="ECO:0000256" key="3">
    <source>
        <dbReference type="ARBA" id="ARBA00022448"/>
    </source>
</evidence>
<dbReference type="NCBIfam" id="NF006134">
    <property type="entry name" value="PRK08279.1"/>
    <property type="match status" value="1"/>
</dbReference>
<keyword evidence="6 18" id="KW-0812">Transmembrane</keyword>
<evidence type="ECO:0000256" key="2">
    <source>
        <dbReference type="ARBA" id="ARBA00006432"/>
    </source>
</evidence>
<feature type="domain" description="AMP-dependent synthetase/ligase" evidence="19">
    <location>
        <begin position="62"/>
        <end position="396"/>
    </location>
</feature>
<comment type="catalytic activity">
    <reaction evidence="13">
        <text>a long-chain fatty acid + ATP + CoA = a long-chain fatty acyl-CoA + AMP + diphosphate</text>
        <dbReference type="Rhea" id="RHEA:15421"/>
        <dbReference type="ChEBI" id="CHEBI:30616"/>
        <dbReference type="ChEBI" id="CHEBI:33019"/>
        <dbReference type="ChEBI" id="CHEBI:57287"/>
        <dbReference type="ChEBI" id="CHEBI:57560"/>
        <dbReference type="ChEBI" id="CHEBI:83139"/>
        <dbReference type="ChEBI" id="CHEBI:456215"/>
        <dbReference type="EC" id="6.2.1.3"/>
    </reaction>
    <physiologicalReaction direction="left-to-right" evidence="13">
        <dbReference type="Rhea" id="RHEA:15422"/>
    </physiologicalReaction>
</comment>
<evidence type="ECO:0000256" key="5">
    <source>
        <dbReference type="ARBA" id="ARBA00022598"/>
    </source>
</evidence>
<dbReference type="STRING" id="94237.ENSMMOP00000024492"/>
<evidence type="ECO:0000256" key="12">
    <source>
        <dbReference type="ARBA" id="ARBA00023136"/>
    </source>
</evidence>
<keyword evidence="9 18" id="KW-1133">Transmembrane helix</keyword>
<dbReference type="FunFam" id="3.30.300.30:FF:000002">
    <property type="entry name" value="Long-chain fatty acid transport protein 1"/>
    <property type="match status" value="1"/>
</dbReference>
<dbReference type="SUPFAM" id="SSF56801">
    <property type="entry name" value="Acetyl-CoA synthetase-like"/>
    <property type="match status" value="1"/>
</dbReference>
<dbReference type="InterPro" id="IPR020845">
    <property type="entry name" value="AMP-binding_CS"/>
</dbReference>
<dbReference type="FunFam" id="3.40.50.12780:FF:000005">
    <property type="entry name" value="Solute carrier family 27 member 6"/>
    <property type="match status" value="1"/>
</dbReference>
<evidence type="ECO:0000256" key="7">
    <source>
        <dbReference type="ARBA" id="ARBA00022741"/>
    </source>
</evidence>
<dbReference type="AlphaFoldDB" id="A0A3Q4BSU1"/>
<comment type="catalytic activity">
    <reaction evidence="17">
        <text>tetracosanoate + ATP + CoA = tetracosanoyl-CoA + AMP + diphosphate</text>
        <dbReference type="Rhea" id="RHEA:33639"/>
        <dbReference type="ChEBI" id="CHEBI:30616"/>
        <dbReference type="ChEBI" id="CHEBI:31014"/>
        <dbReference type="ChEBI" id="CHEBI:33019"/>
        <dbReference type="ChEBI" id="CHEBI:57287"/>
        <dbReference type="ChEBI" id="CHEBI:65052"/>
        <dbReference type="ChEBI" id="CHEBI:456215"/>
    </reaction>
    <physiologicalReaction direction="left-to-right" evidence="17">
        <dbReference type="Rhea" id="RHEA:33640"/>
    </physiologicalReaction>
</comment>
<evidence type="ECO:0000256" key="18">
    <source>
        <dbReference type="SAM" id="Phobius"/>
    </source>
</evidence>
<evidence type="ECO:0000259" key="20">
    <source>
        <dbReference type="Pfam" id="PF13193"/>
    </source>
</evidence>
<evidence type="ECO:0000313" key="21">
    <source>
        <dbReference type="Ensembl" id="ENSMMOP00000024492.1"/>
    </source>
</evidence>
<evidence type="ECO:0000256" key="8">
    <source>
        <dbReference type="ARBA" id="ARBA00022832"/>
    </source>
</evidence>
<evidence type="ECO:0000256" key="13">
    <source>
        <dbReference type="ARBA" id="ARBA00024484"/>
    </source>
</evidence>
<evidence type="ECO:0000256" key="6">
    <source>
        <dbReference type="ARBA" id="ARBA00022692"/>
    </source>
</evidence>
<dbReference type="GO" id="GO:0000166">
    <property type="term" value="F:nucleotide binding"/>
    <property type="evidence" value="ECO:0007669"/>
    <property type="project" value="UniProtKB-KW"/>
</dbReference>
<dbReference type="GO" id="GO:0005886">
    <property type="term" value="C:plasma membrane"/>
    <property type="evidence" value="ECO:0007669"/>
    <property type="project" value="UniProtKB-SubCell"/>
</dbReference>
<evidence type="ECO:0000256" key="14">
    <source>
        <dbReference type="ARBA" id="ARBA00026121"/>
    </source>
</evidence>
<dbReference type="PANTHER" id="PTHR43107">
    <property type="entry name" value="LONG-CHAIN FATTY ACID TRANSPORT PROTEIN"/>
    <property type="match status" value="1"/>
</dbReference>
<evidence type="ECO:0000256" key="1">
    <source>
        <dbReference type="ARBA" id="ARBA00004651"/>
    </source>
</evidence>
<dbReference type="Gene3D" id="3.40.50.12780">
    <property type="entry name" value="N-terminal domain of ligase-like"/>
    <property type="match status" value="1"/>
</dbReference>
<accession>A0A3Q4BSU1</accession>
<comment type="subcellular location">
    <subcellularLocation>
        <location evidence="1">Cell membrane</location>
        <topology evidence="1">Multi-pass membrane protein</topology>
    </subcellularLocation>
</comment>
<name>A0A3Q4BSU1_MOLML</name>
<evidence type="ECO:0000256" key="10">
    <source>
        <dbReference type="ARBA" id="ARBA00023055"/>
    </source>
</evidence>
<keyword evidence="3" id="KW-0813">Transport</keyword>
<reference evidence="21" key="1">
    <citation type="submission" date="2025-08" db="UniProtKB">
        <authorList>
            <consortium name="Ensembl"/>
        </authorList>
    </citation>
    <scope>IDENTIFICATION</scope>
</reference>
<dbReference type="InterPro" id="IPR025110">
    <property type="entry name" value="AMP-bd_C"/>
</dbReference>
<evidence type="ECO:0000256" key="16">
    <source>
        <dbReference type="ARBA" id="ARBA00041297"/>
    </source>
</evidence>
<dbReference type="Gene3D" id="3.30.300.30">
    <property type="match status" value="1"/>
</dbReference>
<comment type="similarity">
    <text evidence="2">Belongs to the ATP-dependent AMP-binding enzyme family.</text>
</comment>
<protein>
    <recommendedName>
        <fullName evidence="14">long-chain-fatty-acid--CoA ligase</fullName>
        <ecNumber evidence="14">6.2.1.3</ecNumber>
    </recommendedName>
    <alternativeName>
        <fullName evidence="16">Long-chain-fatty-acid--CoA ligase</fullName>
    </alternativeName>
</protein>
<dbReference type="InterPro" id="IPR042099">
    <property type="entry name" value="ANL_N_sf"/>
</dbReference>
<proteinExistence type="inferred from homology"/>
<keyword evidence="11" id="KW-0443">Lipid metabolism</keyword>
<dbReference type="Ensembl" id="ENSMMOT00000024904.1">
    <property type="protein sequence ID" value="ENSMMOP00000024492.1"/>
    <property type="gene ID" value="ENSMMOG00000018630.1"/>
</dbReference>
<dbReference type="GO" id="GO:0005789">
    <property type="term" value="C:endoplasmic reticulum membrane"/>
    <property type="evidence" value="ECO:0007669"/>
    <property type="project" value="TreeGrafter"/>
</dbReference>
<keyword evidence="12 18" id="KW-0472">Membrane</keyword>
<organism evidence="21 22">
    <name type="scientific">Mola mola</name>
    <name type="common">Ocean sunfish</name>
    <name type="synonym">Tetraodon mola</name>
    <dbReference type="NCBI Taxonomy" id="94237"/>
    <lineage>
        <taxon>Eukaryota</taxon>
        <taxon>Metazoa</taxon>
        <taxon>Chordata</taxon>
        <taxon>Craniata</taxon>
        <taxon>Vertebrata</taxon>
        <taxon>Euteleostomi</taxon>
        <taxon>Actinopterygii</taxon>
        <taxon>Neopterygii</taxon>
        <taxon>Teleostei</taxon>
        <taxon>Neoteleostei</taxon>
        <taxon>Acanthomorphata</taxon>
        <taxon>Eupercaria</taxon>
        <taxon>Tetraodontiformes</taxon>
        <taxon>Molidae</taxon>
        <taxon>Mola</taxon>
    </lineage>
</organism>
<dbReference type="EC" id="6.2.1.3" evidence="14"/>
<keyword evidence="4" id="KW-1003">Cell membrane</keyword>
<sequence length="622" mass="70261">MIEYILYTALAGLAIFPLWLYLKNPYILKDLRYAIIAIKIGVQLSKFKSRKPYYSILDCFLDQVARQPHKKFLLFEDISYTYSQADKESNRVARALSKHAGLKESDTVSLLMGNEPQLVLVWLALAKLGCTASLLNYNIRSKSLLHCFSCCDAKVLVAGADLRGAVEEVLPSLQQQGVRVFILSEHCDVEGIESLSDKIQQASDEPLSPQLRANVHFRSPALYIYTSGTTGLPKAALISQEKLWMAAFLQSIAGVRPDDIIYIYLPLYHSAGFLMGLCGAIEKGITVALRRKFSASQFWNDCRKYNVTVIQYIGEIMRYLCNTPKSDRDRDHNVRVALGNGIRPDTWADFLDRFGNIRICECYGATEGVAGFVNYIGKIGAIGREHFLNKIGTPYALIRFDTEREEPVRDSRGFCIEVPRGETGLFVAKIGKSIPFSGYAKNKDQTEKKTLTGVFVKGDKYFNSGDLLRIDDEGFIFFQDRIGDTFRWKGENVATTEVADHLLMVDCIEEANVYGVKVPGNEGRIGMAALKLKENMDFDCKATYQHVKNSLPSYARPRFIRIQVRMFDRHDTATKQMKTKLMEEGFNPAVIRDPLFYMEDNKGYVPMTQEMFNSIAEGGIRL</sequence>
<evidence type="ECO:0000256" key="4">
    <source>
        <dbReference type="ARBA" id="ARBA00022475"/>
    </source>
</evidence>
<feature type="transmembrane region" description="Helical" evidence="18">
    <location>
        <begin position="6"/>
        <end position="22"/>
    </location>
</feature>